<reference evidence="12 13" key="1">
    <citation type="submission" date="2016-11" db="EMBL/GenBank/DDBJ databases">
        <authorList>
            <person name="Jaros S."/>
            <person name="Januszkiewicz K."/>
            <person name="Wedrychowicz H."/>
        </authorList>
    </citation>
    <scope>NUCLEOTIDE SEQUENCE [LARGE SCALE GENOMIC DNA]</scope>
    <source>
        <strain evidence="12 13">DSM 3089</strain>
    </source>
</reference>
<evidence type="ECO:0000313" key="13">
    <source>
        <dbReference type="Proteomes" id="UP000184526"/>
    </source>
</evidence>
<evidence type="ECO:0000256" key="10">
    <source>
        <dbReference type="ARBA" id="ARBA00023316"/>
    </source>
</evidence>
<keyword evidence="7" id="KW-0573">Peptidoglycan synthesis</keyword>
<name>A0A1M5XRX0_9CLOT</name>
<dbReference type="GO" id="GO:0051301">
    <property type="term" value="P:cell division"/>
    <property type="evidence" value="ECO:0007669"/>
    <property type="project" value="InterPro"/>
</dbReference>
<dbReference type="NCBIfam" id="TIGR02210">
    <property type="entry name" value="rodA_shape"/>
    <property type="match status" value="1"/>
</dbReference>
<evidence type="ECO:0000256" key="9">
    <source>
        <dbReference type="ARBA" id="ARBA00023136"/>
    </source>
</evidence>
<feature type="transmembrane region" description="Helical" evidence="11">
    <location>
        <begin position="333"/>
        <end position="356"/>
    </location>
</feature>
<evidence type="ECO:0000256" key="2">
    <source>
        <dbReference type="ARBA" id="ARBA00022475"/>
    </source>
</evidence>
<sequence>MLQKLKINRKVLRELDIITLLTLVTIVIFGSLNIGSISGIDQMKKQLIFLIIGLVIVYVTLLFDYSLLLNYTDIFYWLCIFFLILNDFTPLGHTVNGAQSWVKIGPIQFQPSEFAKIAMIFMLGKKLQEMDGKINEPKNFFTLCFYAALPMLLIVIQPDMGMTMVSFFIVLGIFFAAGLDMRVILGGLGTLVVSVLVLWNTPIIKPYWKVRLLSFLNPTQFSQSSTFQLVQSQISIGSGGLAGLGLFNAKQANFVPEARTDFIFAVVGEQFGLLGAIFLLVLYGVVIYRFIKIAQTSKDIFGSVITIGMTSVLLFSIFQNIGMTIGIMPVTGITLPLMSAGGSSLITNFMTFGLVLNIGMRRKKINF</sequence>
<keyword evidence="6" id="KW-0133">Cell shape</keyword>
<evidence type="ECO:0000256" key="3">
    <source>
        <dbReference type="ARBA" id="ARBA00022676"/>
    </source>
</evidence>
<dbReference type="GO" id="GO:0009252">
    <property type="term" value="P:peptidoglycan biosynthetic process"/>
    <property type="evidence" value="ECO:0007669"/>
    <property type="project" value="UniProtKB-KW"/>
</dbReference>
<comment type="subcellular location">
    <subcellularLocation>
        <location evidence="1">Membrane</location>
        <topology evidence="1">Multi-pass membrane protein</topology>
    </subcellularLocation>
</comment>
<feature type="transmembrane region" description="Helical" evidence="11">
    <location>
        <begin position="47"/>
        <end position="68"/>
    </location>
</feature>
<feature type="transmembrane region" description="Helical" evidence="11">
    <location>
        <begin position="17"/>
        <end position="35"/>
    </location>
</feature>
<protein>
    <submittedName>
        <fullName evidence="12">Rod shape determining protein RodA</fullName>
    </submittedName>
</protein>
<evidence type="ECO:0000256" key="5">
    <source>
        <dbReference type="ARBA" id="ARBA00022692"/>
    </source>
</evidence>
<dbReference type="GO" id="GO:0071555">
    <property type="term" value="P:cell wall organization"/>
    <property type="evidence" value="ECO:0007669"/>
    <property type="project" value="UniProtKB-KW"/>
</dbReference>
<keyword evidence="10" id="KW-0961">Cell wall biogenesis/degradation</keyword>
<dbReference type="PANTHER" id="PTHR30474:SF1">
    <property type="entry name" value="PEPTIDOGLYCAN GLYCOSYLTRANSFERASE MRDB"/>
    <property type="match status" value="1"/>
</dbReference>
<accession>A0A1M5XRX0</accession>
<dbReference type="PROSITE" id="PS00428">
    <property type="entry name" value="FTSW_RODA_SPOVE"/>
    <property type="match status" value="1"/>
</dbReference>
<keyword evidence="4" id="KW-0808">Transferase</keyword>
<evidence type="ECO:0000256" key="8">
    <source>
        <dbReference type="ARBA" id="ARBA00022989"/>
    </source>
</evidence>
<dbReference type="GO" id="GO:0008360">
    <property type="term" value="P:regulation of cell shape"/>
    <property type="evidence" value="ECO:0007669"/>
    <property type="project" value="UniProtKB-KW"/>
</dbReference>
<dbReference type="InterPro" id="IPR001182">
    <property type="entry name" value="FtsW/RodA"/>
</dbReference>
<evidence type="ECO:0000256" key="7">
    <source>
        <dbReference type="ARBA" id="ARBA00022984"/>
    </source>
</evidence>
<dbReference type="RefSeq" id="WP_072832274.1">
    <property type="nucleotide sequence ID" value="NZ_FQXP01000009.1"/>
</dbReference>
<keyword evidence="2" id="KW-1003">Cell membrane</keyword>
<gene>
    <name evidence="12" type="ORF">SAMN02745196_02426</name>
</gene>
<evidence type="ECO:0000256" key="1">
    <source>
        <dbReference type="ARBA" id="ARBA00004141"/>
    </source>
</evidence>
<proteinExistence type="predicted"/>
<dbReference type="InterPro" id="IPR018365">
    <property type="entry name" value="Cell_cycle_FtsW-rel_CS"/>
</dbReference>
<keyword evidence="3" id="KW-0328">Glycosyltransferase</keyword>
<feature type="transmembrane region" description="Helical" evidence="11">
    <location>
        <begin position="184"/>
        <end position="204"/>
    </location>
</feature>
<evidence type="ECO:0000256" key="11">
    <source>
        <dbReference type="SAM" id="Phobius"/>
    </source>
</evidence>
<feature type="transmembrane region" description="Helical" evidence="11">
    <location>
        <begin position="300"/>
        <end position="321"/>
    </location>
</feature>
<feature type="transmembrane region" description="Helical" evidence="11">
    <location>
        <begin position="162"/>
        <end position="179"/>
    </location>
</feature>
<keyword evidence="8 11" id="KW-1133">Transmembrane helix</keyword>
<dbReference type="OrthoDB" id="9812661at2"/>
<keyword evidence="13" id="KW-1185">Reference proteome</keyword>
<dbReference type="InterPro" id="IPR011923">
    <property type="entry name" value="RodA/MrdB"/>
</dbReference>
<dbReference type="EMBL" id="FQXP01000009">
    <property type="protein sequence ID" value="SHI02567.1"/>
    <property type="molecule type" value="Genomic_DNA"/>
</dbReference>
<keyword evidence="9 11" id="KW-0472">Membrane</keyword>
<feature type="transmembrane region" description="Helical" evidence="11">
    <location>
        <begin position="262"/>
        <end position="288"/>
    </location>
</feature>
<evidence type="ECO:0000256" key="4">
    <source>
        <dbReference type="ARBA" id="ARBA00022679"/>
    </source>
</evidence>
<dbReference type="Proteomes" id="UP000184526">
    <property type="component" value="Unassembled WGS sequence"/>
</dbReference>
<evidence type="ECO:0000256" key="6">
    <source>
        <dbReference type="ARBA" id="ARBA00022960"/>
    </source>
</evidence>
<dbReference type="Pfam" id="PF01098">
    <property type="entry name" value="FTSW_RODA_SPOVE"/>
    <property type="match status" value="1"/>
</dbReference>
<dbReference type="STRING" id="1121306.SAMN02745196_02426"/>
<dbReference type="AlphaFoldDB" id="A0A1M5XRX0"/>
<feature type="transmembrane region" description="Helical" evidence="11">
    <location>
        <begin position="140"/>
        <end position="156"/>
    </location>
</feature>
<dbReference type="GO" id="GO:0016757">
    <property type="term" value="F:glycosyltransferase activity"/>
    <property type="evidence" value="ECO:0007669"/>
    <property type="project" value="UniProtKB-KW"/>
</dbReference>
<dbReference type="GO" id="GO:0015648">
    <property type="term" value="F:lipid-linked peptidoglycan transporter activity"/>
    <property type="evidence" value="ECO:0007669"/>
    <property type="project" value="TreeGrafter"/>
</dbReference>
<evidence type="ECO:0000313" key="12">
    <source>
        <dbReference type="EMBL" id="SHI02567.1"/>
    </source>
</evidence>
<dbReference type="GO" id="GO:0005886">
    <property type="term" value="C:plasma membrane"/>
    <property type="evidence" value="ECO:0007669"/>
    <property type="project" value="TreeGrafter"/>
</dbReference>
<keyword evidence="5 11" id="KW-0812">Transmembrane</keyword>
<dbReference type="GO" id="GO:0032153">
    <property type="term" value="C:cell division site"/>
    <property type="evidence" value="ECO:0007669"/>
    <property type="project" value="TreeGrafter"/>
</dbReference>
<feature type="transmembrane region" description="Helical" evidence="11">
    <location>
        <begin position="74"/>
        <end position="93"/>
    </location>
</feature>
<dbReference type="PANTHER" id="PTHR30474">
    <property type="entry name" value="CELL CYCLE PROTEIN"/>
    <property type="match status" value="1"/>
</dbReference>
<organism evidence="12 13">
    <name type="scientific">Clostridium collagenovorans DSM 3089</name>
    <dbReference type="NCBI Taxonomy" id="1121306"/>
    <lineage>
        <taxon>Bacteria</taxon>
        <taxon>Bacillati</taxon>
        <taxon>Bacillota</taxon>
        <taxon>Clostridia</taxon>
        <taxon>Eubacteriales</taxon>
        <taxon>Clostridiaceae</taxon>
        <taxon>Clostridium</taxon>
    </lineage>
</organism>